<keyword evidence="5" id="KW-0560">Oxidoreductase</keyword>
<dbReference type="PROSITE" id="PS00061">
    <property type="entry name" value="ADH_SHORT"/>
    <property type="match status" value="1"/>
</dbReference>
<evidence type="ECO:0000256" key="4">
    <source>
        <dbReference type="ARBA" id="ARBA00011814"/>
    </source>
</evidence>
<evidence type="ECO:0000256" key="5">
    <source>
        <dbReference type="ARBA" id="ARBA00023002"/>
    </source>
</evidence>
<dbReference type="InterPro" id="IPR020904">
    <property type="entry name" value="Sc_DH/Rdtase_CS"/>
</dbReference>
<keyword evidence="6" id="KW-0443">Lipid metabolism</keyword>
<dbReference type="InterPro" id="IPR002347">
    <property type="entry name" value="SDR_fam"/>
</dbReference>
<name>A0A8J4X5T5_CLAMG</name>
<dbReference type="Gene3D" id="3.40.50.720">
    <property type="entry name" value="NAD(P)-binding Rossmann-like Domain"/>
    <property type="match status" value="1"/>
</dbReference>
<evidence type="ECO:0000259" key="10">
    <source>
        <dbReference type="Pfam" id="PF03364"/>
    </source>
</evidence>
<dbReference type="InterPro" id="IPR023393">
    <property type="entry name" value="START-like_dom_sf"/>
</dbReference>
<dbReference type="GO" id="GO:0005829">
    <property type="term" value="C:cytosol"/>
    <property type="evidence" value="ECO:0007669"/>
    <property type="project" value="TreeGrafter"/>
</dbReference>
<evidence type="ECO:0000256" key="8">
    <source>
        <dbReference type="ARBA" id="ARBA00048056"/>
    </source>
</evidence>
<dbReference type="EMBL" id="QNUK01000076">
    <property type="protein sequence ID" value="KAF5903241.1"/>
    <property type="molecule type" value="Genomic_DNA"/>
</dbReference>
<dbReference type="GO" id="GO:0004303">
    <property type="term" value="F:estradiol 17-beta-dehydrogenase [NAD(P)+] activity"/>
    <property type="evidence" value="ECO:0007669"/>
    <property type="project" value="TreeGrafter"/>
</dbReference>
<dbReference type="GO" id="GO:0006703">
    <property type="term" value="P:estrogen biosynthetic process"/>
    <property type="evidence" value="ECO:0007669"/>
    <property type="project" value="TreeGrafter"/>
</dbReference>
<dbReference type="GO" id="GO:0045333">
    <property type="term" value="P:cellular respiration"/>
    <property type="evidence" value="ECO:0007669"/>
    <property type="project" value="InterPro"/>
</dbReference>
<dbReference type="Proteomes" id="UP000727407">
    <property type="component" value="Unassembled WGS sequence"/>
</dbReference>
<keyword evidence="9" id="KW-1133">Transmembrane helix</keyword>
<evidence type="ECO:0000256" key="7">
    <source>
        <dbReference type="ARBA" id="ARBA00024947"/>
    </source>
</evidence>
<dbReference type="PRINTS" id="PR00080">
    <property type="entry name" value="SDRFAMILY"/>
</dbReference>
<dbReference type="PANTHER" id="PTHR43391:SF15">
    <property type="entry name" value="17-BETA-HYDROXYSTEROID DEHYDROGENASE TYPE 1"/>
    <property type="match status" value="1"/>
</dbReference>
<comment type="function">
    <text evidence="7">Required for the function of coenzyme Q in the respiratory chain. May serve as a chaperone or may be involved in the transport of Q6 from its site of synthesis to the catalytic sites of the respiratory complexes.</text>
</comment>
<evidence type="ECO:0000256" key="2">
    <source>
        <dbReference type="ARBA" id="ARBA00006885"/>
    </source>
</evidence>
<comment type="subunit">
    <text evidence="4">Interacts with coenzyme Q.</text>
</comment>
<comment type="similarity">
    <text evidence="3">Belongs to the heat shock protein 70 family.</text>
</comment>
<organism evidence="11 12">
    <name type="scientific">Clarias magur</name>
    <name type="common">Asian catfish</name>
    <name type="synonym">Macropteronotus magur</name>
    <dbReference type="NCBI Taxonomy" id="1594786"/>
    <lineage>
        <taxon>Eukaryota</taxon>
        <taxon>Metazoa</taxon>
        <taxon>Chordata</taxon>
        <taxon>Craniata</taxon>
        <taxon>Vertebrata</taxon>
        <taxon>Euteleostomi</taxon>
        <taxon>Actinopterygii</taxon>
        <taxon>Neopterygii</taxon>
        <taxon>Teleostei</taxon>
        <taxon>Ostariophysi</taxon>
        <taxon>Siluriformes</taxon>
        <taxon>Clariidae</taxon>
        <taxon>Clarias</taxon>
    </lineage>
</organism>
<feature type="non-terminal residue" evidence="11">
    <location>
        <position position="536"/>
    </location>
</feature>
<comment type="catalytic activity">
    <reaction evidence="8">
        <text>ATP + H2O = ADP + phosphate + H(+)</text>
        <dbReference type="Rhea" id="RHEA:13065"/>
        <dbReference type="ChEBI" id="CHEBI:15377"/>
        <dbReference type="ChEBI" id="CHEBI:15378"/>
        <dbReference type="ChEBI" id="CHEBI:30616"/>
        <dbReference type="ChEBI" id="CHEBI:43474"/>
        <dbReference type="ChEBI" id="CHEBI:456216"/>
        <dbReference type="EC" id="3.6.4.10"/>
    </reaction>
</comment>
<dbReference type="Pfam" id="PF03364">
    <property type="entry name" value="Polyketide_cyc"/>
    <property type="match status" value="1"/>
</dbReference>
<keyword evidence="9" id="KW-0472">Membrane</keyword>
<evidence type="ECO:0000313" key="11">
    <source>
        <dbReference type="EMBL" id="KAF5903241.1"/>
    </source>
</evidence>
<dbReference type="InterPro" id="IPR044996">
    <property type="entry name" value="COQ10-like"/>
</dbReference>
<comment type="similarity">
    <text evidence="2">Belongs to the COQ10 family.</text>
</comment>
<dbReference type="FunFam" id="1.20.1270.10:FF:000016">
    <property type="entry name" value="Heat shock protein 70"/>
    <property type="match status" value="1"/>
</dbReference>
<protein>
    <submittedName>
        <fullName evidence="11">Estradiol 17-beta-dehydrogenase 1</fullName>
    </submittedName>
</protein>
<gene>
    <name evidence="11" type="primary">hsd17b1</name>
    <name evidence="11" type="ORF">DAT39_007023</name>
</gene>
<dbReference type="AlphaFoldDB" id="A0A8J4X5T5"/>
<dbReference type="PANTHER" id="PTHR43391">
    <property type="entry name" value="RETINOL DEHYDROGENASE-RELATED"/>
    <property type="match status" value="1"/>
</dbReference>
<dbReference type="OrthoDB" id="47007at2759"/>
<comment type="similarity">
    <text evidence="1">Belongs to the short-chain dehydrogenases/reductases (SDR) family.</text>
</comment>
<dbReference type="InterPro" id="IPR036291">
    <property type="entry name" value="NAD(P)-bd_dom_sf"/>
</dbReference>
<accession>A0A8J4X5T5</accession>
<keyword evidence="9" id="KW-0812">Transmembrane</keyword>
<dbReference type="PRINTS" id="PR00081">
    <property type="entry name" value="GDHRDH"/>
</dbReference>
<evidence type="ECO:0000256" key="9">
    <source>
        <dbReference type="SAM" id="Phobius"/>
    </source>
</evidence>
<dbReference type="InterPro" id="IPR005031">
    <property type="entry name" value="COQ10_START"/>
</dbReference>
<feature type="transmembrane region" description="Helical" evidence="9">
    <location>
        <begin position="122"/>
        <end position="143"/>
    </location>
</feature>
<dbReference type="SUPFAM" id="SSF100934">
    <property type="entry name" value="Heat shock protein 70kD (HSP70), C-terminal subdomain"/>
    <property type="match status" value="1"/>
</dbReference>
<evidence type="ECO:0000256" key="6">
    <source>
        <dbReference type="ARBA" id="ARBA00023098"/>
    </source>
</evidence>
<evidence type="ECO:0000313" key="12">
    <source>
        <dbReference type="Proteomes" id="UP000727407"/>
    </source>
</evidence>
<dbReference type="FunFam" id="3.40.50.720:FF:000323">
    <property type="entry name" value="Estradiol 17-beta-dehydrogenase 1"/>
    <property type="match status" value="1"/>
</dbReference>
<evidence type="ECO:0000256" key="3">
    <source>
        <dbReference type="ARBA" id="ARBA00007381"/>
    </source>
</evidence>
<keyword evidence="12" id="KW-1185">Reference proteome</keyword>
<proteinExistence type="inferred from homology"/>
<dbReference type="Pfam" id="PF00106">
    <property type="entry name" value="adh_short"/>
    <property type="match status" value="1"/>
</dbReference>
<comment type="caution">
    <text evidence="11">The sequence shown here is derived from an EMBL/GenBank/DDBJ whole genome shotgun (WGS) entry which is preliminary data.</text>
</comment>
<sequence length="536" mass="60365">MKNSVEDESLKGKINEEDKKKVIEKCNEVINWLENNQLAEKEEFEHKQKELEQVCNPIITKLYQGGMPAGNCGAQARSASGANSQGPTIEELDLKKKSYIVFERKRHNSEQLKKTSHLLQPFSSFLLAFSALLLSLFLSLALWTDSGVLLMEQKVVLITGCSSGIGLSLAIHLASDPSKTYKVYATMRNLDKKQRLLESVRDLHNDTMAVLQMDITNQQSIKMVQRSITEGRVDILVCNAGVGLMGPLEAQSEDLMRGILEVNLLGTIRTIQTFLPDMKRRRQGRILVTGSMGGLQGLPFNEVYCASKFAVEGVCESLAILLQQFNIPVSLIECGPVNTDFLRNLKKTDLSDECVEVDAHTAHLYEKYLQHCEKMFQNAAQDTEDIIQVYMEVIQAQCPVFRYYTNSALLPLSSLKLTALDGSQYIRAMTTSSNRLKQFPVTIHTVPARKFINLAAPVIARKVEYSENRTIGYSVEQIYSIVANVDKYQQFVPWCKRSKVIRQKNGHVQAQLEIGFPPVIERYVSEVTVIPNHQVR</sequence>
<feature type="domain" description="Coenzyme Q-binding protein COQ10 START" evidence="10">
    <location>
        <begin position="471"/>
        <end position="534"/>
    </location>
</feature>
<dbReference type="Gene3D" id="1.20.1270.10">
    <property type="match status" value="1"/>
</dbReference>
<dbReference type="Gene3D" id="3.30.530.20">
    <property type="match status" value="1"/>
</dbReference>
<dbReference type="SUPFAM" id="SSF55961">
    <property type="entry name" value="Bet v1-like"/>
    <property type="match status" value="1"/>
</dbReference>
<dbReference type="InterPro" id="IPR029048">
    <property type="entry name" value="HSP70_C_sf"/>
</dbReference>
<dbReference type="SUPFAM" id="SSF51735">
    <property type="entry name" value="NAD(P)-binding Rossmann-fold domains"/>
    <property type="match status" value="1"/>
</dbReference>
<dbReference type="CDD" id="cd07813">
    <property type="entry name" value="COQ10p_like"/>
    <property type="match status" value="1"/>
</dbReference>
<dbReference type="GO" id="GO:0048039">
    <property type="term" value="F:ubiquinone binding"/>
    <property type="evidence" value="ECO:0007669"/>
    <property type="project" value="InterPro"/>
</dbReference>
<reference evidence="11" key="1">
    <citation type="submission" date="2020-07" db="EMBL/GenBank/DDBJ databases">
        <title>Clarias magur genome sequencing, assembly and annotation.</title>
        <authorList>
            <person name="Kushwaha B."/>
            <person name="Kumar R."/>
            <person name="Das P."/>
            <person name="Joshi C.G."/>
            <person name="Kumar D."/>
            <person name="Nagpure N.S."/>
            <person name="Pandey M."/>
            <person name="Agarwal S."/>
            <person name="Srivastava S."/>
            <person name="Singh M."/>
            <person name="Sahoo L."/>
            <person name="Jayasankar P."/>
            <person name="Meher P.K."/>
            <person name="Koringa P.G."/>
            <person name="Iquebal M.A."/>
            <person name="Das S.P."/>
            <person name="Bit A."/>
            <person name="Patnaik S."/>
            <person name="Patel N."/>
            <person name="Shah T.M."/>
            <person name="Hinsu A."/>
            <person name="Jena J.K."/>
        </authorList>
    </citation>
    <scope>NUCLEOTIDE SEQUENCE</scope>
    <source>
        <strain evidence="11">CIFAMagur01</strain>
        <tissue evidence="11">Testis</tissue>
    </source>
</reference>
<evidence type="ECO:0000256" key="1">
    <source>
        <dbReference type="ARBA" id="ARBA00006484"/>
    </source>
</evidence>